<dbReference type="AlphaFoldDB" id="A0A8J6HLB1"/>
<protein>
    <submittedName>
        <fullName evidence="1">Uncharacterized protein</fullName>
    </submittedName>
</protein>
<gene>
    <name evidence="1" type="ORF">GEV33_006418</name>
</gene>
<organism evidence="1 2">
    <name type="scientific">Tenebrio molitor</name>
    <name type="common">Yellow mealworm beetle</name>
    <dbReference type="NCBI Taxonomy" id="7067"/>
    <lineage>
        <taxon>Eukaryota</taxon>
        <taxon>Metazoa</taxon>
        <taxon>Ecdysozoa</taxon>
        <taxon>Arthropoda</taxon>
        <taxon>Hexapoda</taxon>
        <taxon>Insecta</taxon>
        <taxon>Pterygota</taxon>
        <taxon>Neoptera</taxon>
        <taxon>Endopterygota</taxon>
        <taxon>Coleoptera</taxon>
        <taxon>Polyphaga</taxon>
        <taxon>Cucujiformia</taxon>
        <taxon>Tenebrionidae</taxon>
        <taxon>Tenebrio</taxon>
    </lineage>
</organism>
<reference evidence="1" key="1">
    <citation type="journal article" date="2020" name="J Insects Food Feed">
        <title>The yellow mealworm (Tenebrio molitor) genome: a resource for the emerging insects as food and feed industry.</title>
        <authorList>
            <person name="Eriksson T."/>
            <person name="Andere A."/>
            <person name="Kelstrup H."/>
            <person name="Emery V."/>
            <person name="Picard C."/>
        </authorList>
    </citation>
    <scope>NUCLEOTIDE SEQUENCE</scope>
    <source>
        <strain evidence="1">Stoneville</strain>
        <tissue evidence="1">Whole head</tissue>
    </source>
</reference>
<sequence length="106" mass="11978">MKKNLERLNELVRKLVVEKGAIPAELLDNADRDNQLCEEHAKIHSEINKIAQNSFTVEPSNCDNPQNTETAEQIITLLSEIKSSNLVQPTENFHHCPWCSGKLITV</sequence>
<accession>A0A8J6HLB1</accession>
<comment type="caution">
    <text evidence="1">The sequence shown here is derived from an EMBL/GenBank/DDBJ whole genome shotgun (WGS) entry which is preliminary data.</text>
</comment>
<proteinExistence type="predicted"/>
<dbReference type="Proteomes" id="UP000719412">
    <property type="component" value="Unassembled WGS sequence"/>
</dbReference>
<name>A0A8J6HLB1_TENMO</name>
<evidence type="ECO:0000313" key="1">
    <source>
        <dbReference type="EMBL" id="KAH0816373.1"/>
    </source>
</evidence>
<reference evidence="1" key="2">
    <citation type="submission" date="2021-08" db="EMBL/GenBank/DDBJ databases">
        <authorList>
            <person name="Eriksson T."/>
        </authorList>
    </citation>
    <scope>NUCLEOTIDE SEQUENCE</scope>
    <source>
        <strain evidence="1">Stoneville</strain>
        <tissue evidence="1">Whole head</tissue>
    </source>
</reference>
<keyword evidence="2" id="KW-1185">Reference proteome</keyword>
<dbReference type="EMBL" id="JABDTM020021645">
    <property type="protein sequence ID" value="KAH0816373.1"/>
    <property type="molecule type" value="Genomic_DNA"/>
</dbReference>
<evidence type="ECO:0000313" key="2">
    <source>
        <dbReference type="Proteomes" id="UP000719412"/>
    </source>
</evidence>